<dbReference type="AlphaFoldDB" id="A0A1E3NW37"/>
<evidence type="ECO:0000313" key="1">
    <source>
        <dbReference type="EMBL" id="ODQ57334.1"/>
    </source>
</evidence>
<dbReference type="EMBL" id="KV454214">
    <property type="protein sequence ID" value="ODQ57334.1"/>
    <property type="molecule type" value="Genomic_DNA"/>
</dbReference>
<protein>
    <submittedName>
        <fullName evidence="1">Uncharacterized protein</fullName>
    </submittedName>
</protein>
<accession>A0A1E3NW37</accession>
<name>A0A1E3NW37_WICAA</name>
<dbReference type="RefSeq" id="XP_019036541.1">
    <property type="nucleotide sequence ID" value="XM_019182433.1"/>
</dbReference>
<proteinExistence type="predicted"/>
<keyword evidence="2" id="KW-1185">Reference proteome</keyword>
<sequence length="91" mass="10307">MVQFPAYVDGKPPVISLHEYDDAEWAQETAVDSTAQGYVAVNMKDQNHIVAKFDQDAAKTLDTIFKSAKKQYVEENKDEILEKAGVKMEKR</sequence>
<reference evidence="1 2" key="1">
    <citation type="journal article" date="2016" name="Proc. Natl. Acad. Sci. U.S.A.">
        <title>Comparative genomics of biotechnologically important yeasts.</title>
        <authorList>
            <person name="Riley R."/>
            <person name="Haridas S."/>
            <person name="Wolfe K.H."/>
            <person name="Lopes M.R."/>
            <person name="Hittinger C.T."/>
            <person name="Goeker M."/>
            <person name="Salamov A.A."/>
            <person name="Wisecaver J.H."/>
            <person name="Long T.M."/>
            <person name="Calvey C.H."/>
            <person name="Aerts A.L."/>
            <person name="Barry K.W."/>
            <person name="Choi C."/>
            <person name="Clum A."/>
            <person name="Coughlan A.Y."/>
            <person name="Deshpande S."/>
            <person name="Douglass A.P."/>
            <person name="Hanson S.J."/>
            <person name="Klenk H.-P."/>
            <person name="LaButti K.M."/>
            <person name="Lapidus A."/>
            <person name="Lindquist E.A."/>
            <person name="Lipzen A.M."/>
            <person name="Meier-Kolthoff J.P."/>
            <person name="Ohm R.A."/>
            <person name="Otillar R.P."/>
            <person name="Pangilinan J.L."/>
            <person name="Peng Y."/>
            <person name="Rokas A."/>
            <person name="Rosa C.A."/>
            <person name="Scheuner C."/>
            <person name="Sibirny A.A."/>
            <person name="Slot J.C."/>
            <person name="Stielow J.B."/>
            <person name="Sun H."/>
            <person name="Kurtzman C.P."/>
            <person name="Blackwell M."/>
            <person name="Grigoriev I.V."/>
            <person name="Jeffries T.W."/>
        </authorList>
    </citation>
    <scope>NUCLEOTIDE SEQUENCE [LARGE SCALE GENOMIC DNA]</scope>
    <source>
        <strain evidence="2">ATCC 58044 / CBS 1984 / NCYC 433 / NRRL Y-366-8</strain>
    </source>
</reference>
<dbReference type="OrthoDB" id="3978952at2759"/>
<evidence type="ECO:0000313" key="2">
    <source>
        <dbReference type="Proteomes" id="UP000094112"/>
    </source>
</evidence>
<dbReference type="Proteomes" id="UP000094112">
    <property type="component" value="Unassembled WGS sequence"/>
</dbReference>
<organism evidence="1 2">
    <name type="scientific">Wickerhamomyces anomalus (strain ATCC 58044 / CBS 1984 / NCYC 433 / NRRL Y-366-8)</name>
    <name type="common">Yeast</name>
    <name type="synonym">Hansenula anomala</name>
    <dbReference type="NCBI Taxonomy" id="683960"/>
    <lineage>
        <taxon>Eukaryota</taxon>
        <taxon>Fungi</taxon>
        <taxon>Dikarya</taxon>
        <taxon>Ascomycota</taxon>
        <taxon>Saccharomycotina</taxon>
        <taxon>Saccharomycetes</taxon>
        <taxon>Phaffomycetales</taxon>
        <taxon>Wickerhamomycetaceae</taxon>
        <taxon>Wickerhamomyces</taxon>
    </lineage>
</organism>
<gene>
    <name evidence="1" type="ORF">WICANDRAFT_36408</name>
</gene>
<dbReference type="GeneID" id="30199679"/>